<dbReference type="AlphaFoldDB" id="A0A5U9VGR7"/>
<comment type="caution">
    <text evidence="1">The sequence shown here is derived from an EMBL/GenBank/DDBJ whole genome shotgun (WGS) entry which is preliminary data.</text>
</comment>
<dbReference type="EMBL" id="AAGVNP010000008">
    <property type="protein sequence ID" value="EBS4544804.1"/>
    <property type="molecule type" value="Genomic_DNA"/>
</dbReference>
<sequence length="107" mass="12265">MKPFSAACDLPPLTMNTTEEIIGYFKKLNFRDEIGHPLHLNMDFMKLAMTAAHSRKIKAHNLLEQPVPEHVLKLFARLGMPAQLRNETDLQPVIDLVNWAIEHPLQI</sequence>
<dbReference type="Proteomes" id="UP000839885">
    <property type="component" value="Unassembled WGS sequence"/>
</dbReference>
<gene>
    <name evidence="1" type="ORF">DQK32_02645</name>
</gene>
<protein>
    <submittedName>
        <fullName evidence="1">Uncharacterized protein</fullName>
    </submittedName>
</protein>
<reference evidence="1" key="1">
    <citation type="submission" date="2018-06" db="EMBL/GenBank/DDBJ databases">
        <authorList>
            <person name="Ashton P.M."/>
            <person name="Dallman T."/>
            <person name="Nair S."/>
            <person name="De Pinna E."/>
            <person name="Peters T."/>
            <person name="Grant K."/>
        </authorList>
    </citation>
    <scope>NUCLEOTIDE SEQUENCE [LARGE SCALE GENOMIC DNA]</scope>
    <source>
        <strain evidence="1">160804</strain>
    </source>
</reference>
<proteinExistence type="predicted"/>
<organism evidence="1">
    <name type="scientific">Salmonella newport</name>
    <dbReference type="NCBI Taxonomy" id="108619"/>
    <lineage>
        <taxon>Bacteria</taxon>
        <taxon>Pseudomonadati</taxon>
        <taxon>Pseudomonadota</taxon>
        <taxon>Gammaproteobacteria</taxon>
        <taxon>Enterobacterales</taxon>
        <taxon>Enterobacteriaceae</taxon>
        <taxon>Salmonella</taxon>
    </lineage>
</organism>
<evidence type="ECO:0000313" key="1">
    <source>
        <dbReference type="EMBL" id="EBS4544804.1"/>
    </source>
</evidence>
<accession>A0A5U9VGR7</accession>
<name>A0A5U9VGR7_SALNE</name>